<accession>A0A1N6ECF9</accession>
<dbReference type="OrthoDB" id="1524733at2"/>
<name>A0A1N6ECF9_9BACT</name>
<reference evidence="2" key="1">
    <citation type="submission" date="2016-11" db="EMBL/GenBank/DDBJ databases">
        <authorList>
            <person name="Varghese N."/>
            <person name="Submissions S."/>
        </authorList>
    </citation>
    <scope>NUCLEOTIDE SEQUENCE [LARGE SCALE GENOMIC DNA]</scope>
    <source>
        <strain evidence="2">DSM 24787</strain>
    </source>
</reference>
<dbReference type="Proteomes" id="UP000185003">
    <property type="component" value="Unassembled WGS sequence"/>
</dbReference>
<dbReference type="Gene3D" id="1.25.40.10">
    <property type="entry name" value="Tetratricopeptide repeat domain"/>
    <property type="match status" value="1"/>
</dbReference>
<keyword evidence="2" id="KW-1185">Reference proteome</keyword>
<dbReference type="EMBL" id="FSRA01000001">
    <property type="protein sequence ID" value="SIN80694.1"/>
    <property type="molecule type" value="Genomic_DNA"/>
</dbReference>
<gene>
    <name evidence="1" type="ORF">SAMN04488055_1480</name>
</gene>
<dbReference type="InterPro" id="IPR011990">
    <property type="entry name" value="TPR-like_helical_dom_sf"/>
</dbReference>
<organism evidence="1 2">
    <name type="scientific">Chitinophaga niabensis</name>
    <dbReference type="NCBI Taxonomy" id="536979"/>
    <lineage>
        <taxon>Bacteria</taxon>
        <taxon>Pseudomonadati</taxon>
        <taxon>Bacteroidota</taxon>
        <taxon>Chitinophagia</taxon>
        <taxon>Chitinophagales</taxon>
        <taxon>Chitinophagaceae</taxon>
        <taxon>Chitinophaga</taxon>
    </lineage>
</organism>
<dbReference type="Pfam" id="PF13431">
    <property type="entry name" value="TPR_17"/>
    <property type="match status" value="1"/>
</dbReference>
<dbReference type="RefSeq" id="WP_074238621.1">
    <property type="nucleotide sequence ID" value="NZ_FSRA01000001.1"/>
</dbReference>
<evidence type="ECO:0000313" key="1">
    <source>
        <dbReference type="EMBL" id="SIN80694.1"/>
    </source>
</evidence>
<evidence type="ECO:0000313" key="2">
    <source>
        <dbReference type="Proteomes" id="UP000185003"/>
    </source>
</evidence>
<sequence length="103" mass="11884">MDRIAQLKAFLESSPQDSFLKHALALEYIKIQEDGNARKVFEELLENEPTYVGSYYHLGKLLERTGETEAAIAVYEKGMYIAWEEKDMHAYNELQAAHEDLTD</sequence>
<protein>
    <submittedName>
        <fullName evidence="1">Tetratricopeptide repeat-containing protein</fullName>
    </submittedName>
</protein>
<dbReference type="SUPFAM" id="SSF48452">
    <property type="entry name" value="TPR-like"/>
    <property type="match status" value="1"/>
</dbReference>
<proteinExistence type="predicted"/>
<dbReference type="STRING" id="536979.SAMN04488055_1480"/>
<dbReference type="AlphaFoldDB" id="A0A1N6ECF9"/>